<comment type="cofactor">
    <cofactor evidence="1">
        <name>FAD</name>
        <dbReference type="ChEBI" id="CHEBI:57692"/>
    </cofactor>
</comment>
<dbReference type="Proteomes" id="UP000000639">
    <property type="component" value="Chromosome"/>
</dbReference>
<dbReference type="Pfam" id="PF02852">
    <property type="entry name" value="Pyr_redox_dim"/>
    <property type="match status" value="1"/>
</dbReference>
<comment type="similarity">
    <text evidence="2">Belongs to the class-III pyridine nucleotide-disulfide oxidoreductase family.</text>
</comment>
<dbReference type="Gene3D" id="3.50.50.60">
    <property type="entry name" value="FAD/NAD(P)-binding domain"/>
    <property type="match status" value="2"/>
</dbReference>
<evidence type="ECO:0000256" key="1">
    <source>
        <dbReference type="ARBA" id="ARBA00001974"/>
    </source>
</evidence>
<evidence type="ECO:0000256" key="4">
    <source>
        <dbReference type="ARBA" id="ARBA00022827"/>
    </source>
</evidence>
<evidence type="ECO:0000313" key="9">
    <source>
        <dbReference type="Proteomes" id="UP000000639"/>
    </source>
</evidence>
<dbReference type="AlphaFoldDB" id="A1T0P7"/>
<dbReference type="EMBL" id="CP000510">
    <property type="protein sequence ID" value="ABM05312.1"/>
    <property type="molecule type" value="Genomic_DNA"/>
</dbReference>
<dbReference type="PROSITE" id="PS50206">
    <property type="entry name" value="RHODANESE_3"/>
    <property type="match status" value="1"/>
</dbReference>
<dbReference type="STRING" id="357804.Ping_3629"/>
<dbReference type="PRINTS" id="PR00411">
    <property type="entry name" value="PNDRDTASEI"/>
</dbReference>
<name>A1T0P7_PSYIN</name>
<evidence type="ECO:0000256" key="2">
    <source>
        <dbReference type="ARBA" id="ARBA00009130"/>
    </source>
</evidence>
<keyword evidence="6" id="KW-0676">Redox-active center</keyword>
<dbReference type="SUPFAM" id="SSF52821">
    <property type="entry name" value="Rhodanese/Cell cycle control phosphatase"/>
    <property type="match status" value="1"/>
</dbReference>
<dbReference type="PANTHER" id="PTHR43429:SF1">
    <property type="entry name" value="NAD(P)H SULFUR OXIDOREDUCTASE (COA-DEPENDENT)"/>
    <property type="match status" value="1"/>
</dbReference>
<dbReference type="HOGENOM" id="CLU_003291_1_2_6"/>
<dbReference type="InterPro" id="IPR001763">
    <property type="entry name" value="Rhodanese-like_dom"/>
</dbReference>
<evidence type="ECO:0000313" key="8">
    <source>
        <dbReference type="EMBL" id="ABM05312.1"/>
    </source>
</evidence>
<reference evidence="8 9" key="1">
    <citation type="submission" date="2007-01" db="EMBL/GenBank/DDBJ databases">
        <title>Complete sequence of Psychromonas ingrahamii 37.</title>
        <authorList>
            <consortium name="US DOE Joint Genome Institute"/>
            <person name="Copeland A."/>
            <person name="Lucas S."/>
            <person name="Lapidus A."/>
            <person name="Barry K."/>
            <person name="Detter J.C."/>
            <person name="Glavina del Rio T."/>
            <person name="Hammon N."/>
            <person name="Israni S."/>
            <person name="Dalin E."/>
            <person name="Tice H."/>
            <person name="Pitluck S."/>
            <person name="Thompson L.S."/>
            <person name="Brettin T."/>
            <person name="Bruce D."/>
            <person name="Han C."/>
            <person name="Tapia R."/>
            <person name="Schmutz J."/>
            <person name="Larimer F."/>
            <person name="Land M."/>
            <person name="Hauser L."/>
            <person name="Kyrpides N."/>
            <person name="Ivanova N."/>
            <person name="Staley J."/>
            <person name="Richardson P."/>
        </authorList>
    </citation>
    <scope>NUCLEOTIDE SEQUENCE [LARGE SCALE GENOMIC DNA]</scope>
    <source>
        <strain evidence="8 9">37</strain>
    </source>
</reference>
<dbReference type="SUPFAM" id="SSF55424">
    <property type="entry name" value="FAD/NAD-linked reductases, dimerisation (C-terminal) domain"/>
    <property type="match status" value="1"/>
</dbReference>
<sequence length="557" mass="59850">MLRQRMSKKVLIVGGVAGGASAAARARRLDENAQIIVFERGPYISFANCGLPYHIGGEIELRSALLLQTPESFKKRFNVDIRIKSEVLSIDKKAKTVTVHNIAADTEYTESYDALILSPGAGPLIPPIAGVRNHLTYALRNVPDMDAIIASIEINKPKHATVCGGGFIGLEMAEALRHRKIKVTIVELGPQVMASVDIEIANVLHDELEQHDVELKLGKALQGIAPSAPADKSLILTLNDGSVVETNLLIMAVGVKPETSLAVQAGLEIGELGGIKVNAFMQSSDPAIYAVGDAIEDPDFVTGDAIFVPLAGPANRQGRLAANNIFGAKETYKKTQGTAICKVFELAIASTGLNEKTLLRKAISYEKVYVHASSHAGYYPGAHPVTLKLLFDPATGLILGAQAVGKEGVDKRIDVISVAQRAGLTVYDLQDLELCYAPPFGSARDVVNQAGLVASNVMKGDEVIFHSEDLESLSDKQILVDVRSELEVDNTGMIHGAINIPVDDIRANLCKLDQNKEILIYCQVGVRGHVASRLLTNLGYKVKNLSGGFKTWKLATR</sequence>
<dbReference type="InterPro" id="IPR036188">
    <property type="entry name" value="FAD/NAD-bd_sf"/>
</dbReference>
<dbReference type="GO" id="GO:0016491">
    <property type="term" value="F:oxidoreductase activity"/>
    <property type="evidence" value="ECO:0007669"/>
    <property type="project" value="UniProtKB-KW"/>
</dbReference>
<protein>
    <submittedName>
        <fullName evidence="8">FAD-dependent pyridine nucleotide-disulfide oxidoreductase</fullName>
    </submittedName>
</protein>
<dbReference type="PRINTS" id="PR00368">
    <property type="entry name" value="FADPNR"/>
</dbReference>
<evidence type="ECO:0000259" key="7">
    <source>
        <dbReference type="PROSITE" id="PS50206"/>
    </source>
</evidence>
<accession>A1T0P7</accession>
<dbReference type="InterPro" id="IPR023753">
    <property type="entry name" value="FAD/NAD-binding_dom"/>
</dbReference>
<dbReference type="PANTHER" id="PTHR43429">
    <property type="entry name" value="PYRIDINE NUCLEOTIDE-DISULFIDE OXIDOREDUCTASE DOMAIN-CONTAINING"/>
    <property type="match status" value="1"/>
</dbReference>
<organism evidence="8 9">
    <name type="scientific">Psychromonas ingrahamii (strain DSM 17664 / CCUG 51855 / 37)</name>
    <dbReference type="NCBI Taxonomy" id="357804"/>
    <lineage>
        <taxon>Bacteria</taxon>
        <taxon>Pseudomonadati</taxon>
        <taxon>Pseudomonadota</taxon>
        <taxon>Gammaproteobacteria</taxon>
        <taxon>Alteromonadales</taxon>
        <taxon>Psychromonadaceae</taxon>
        <taxon>Psychromonas</taxon>
    </lineage>
</organism>
<dbReference type="Pfam" id="PF00581">
    <property type="entry name" value="Rhodanese"/>
    <property type="match status" value="1"/>
</dbReference>
<dbReference type="InterPro" id="IPR016156">
    <property type="entry name" value="FAD/NAD-linked_Rdtase_dimer_sf"/>
</dbReference>
<keyword evidence="9" id="KW-1185">Reference proteome</keyword>
<dbReference type="InterPro" id="IPR004099">
    <property type="entry name" value="Pyr_nucl-diS_OxRdtase_dimer"/>
</dbReference>
<dbReference type="InterPro" id="IPR050260">
    <property type="entry name" value="FAD-bd_OxRdtase"/>
</dbReference>
<keyword evidence="3" id="KW-0285">Flavoprotein</keyword>
<keyword evidence="5" id="KW-0560">Oxidoreductase</keyword>
<evidence type="ECO:0000256" key="5">
    <source>
        <dbReference type="ARBA" id="ARBA00023002"/>
    </source>
</evidence>
<dbReference type="Pfam" id="PF07992">
    <property type="entry name" value="Pyr_redox_2"/>
    <property type="match status" value="1"/>
</dbReference>
<evidence type="ECO:0000256" key="3">
    <source>
        <dbReference type="ARBA" id="ARBA00022630"/>
    </source>
</evidence>
<dbReference type="eggNOG" id="COG0607">
    <property type="taxonomic scope" value="Bacteria"/>
</dbReference>
<dbReference type="InterPro" id="IPR036873">
    <property type="entry name" value="Rhodanese-like_dom_sf"/>
</dbReference>
<gene>
    <name evidence="8" type="ordered locus">Ping_3629</name>
</gene>
<dbReference type="SUPFAM" id="SSF51905">
    <property type="entry name" value="FAD/NAD(P)-binding domain"/>
    <property type="match status" value="2"/>
</dbReference>
<proteinExistence type="inferred from homology"/>
<dbReference type="eggNOG" id="COG0446">
    <property type="taxonomic scope" value="Bacteria"/>
</dbReference>
<dbReference type="KEGG" id="pin:Ping_3629"/>
<feature type="domain" description="Rhodanese" evidence="7">
    <location>
        <begin position="473"/>
        <end position="557"/>
    </location>
</feature>
<dbReference type="Gene3D" id="3.40.250.10">
    <property type="entry name" value="Rhodanese-like domain"/>
    <property type="match status" value="1"/>
</dbReference>
<dbReference type="SMART" id="SM00450">
    <property type="entry name" value="RHOD"/>
    <property type="match status" value="1"/>
</dbReference>
<keyword evidence="4" id="KW-0274">FAD</keyword>
<evidence type="ECO:0000256" key="6">
    <source>
        <dbReference type="ARBA" id="ARBA00023284"/>
    </source>
</evidence>